<dbReference type="PANTHER" id="PTHR37418">
    <property type="entry name" value="3-KETO-5-AMINOHEXANOATE CLEAVAGE ENZYME-RELATED"/>
    <property type="match status" value="1"/>
</dbReference>
<dbReference type="PANTHER" id="PTHR37418:SF2">
    <property type="entry name" value="3-KETO-5-AMINOHEXANOATE CLEAVAGE ENZYME"/>
    <property type="match status" value="1"/>
</dbReference>
<gene>
    <name evidence="5" type="ORF">SAMN04488239_10492</name>
</gene>
<accession>A0A1G6QCX8</accession>
<dbReference type="GO" id="GO:0046872">
    <property type="term" value="F:metal ion binding"/>
    <property type="evidence" value="ECO:0007669"/>
    <property type="project" value="UniProtKB-KW"/>
</dbReference>
<comment type="cofactor">
    <cofactor evidence="1">
        <name>Zn(2+)</name>
        <dbReference type="ChEBI" id="CHEBI:29105"/>
    </cofactor>
</comment>
<evidence type="ECO:0000313" key="5">
    <source>
        <dbReference type="EMBL" id="SDC90340.1"/>
    </source>
</evidence>
<keyword evidence="2" id="KW-0808">Transferase</keyword>
<dbReference type="AlphaFoldDB" id="A0A1G6QCX8"/>
<dbReference type="GO" id="GO:0043720">
    <property type="term" value="F:3-keto-5-aminohexanoate cleavage activity"/>
    <property type="evidence" value="ECO:0007669"/>
    <property type="project" value="InterPro"/>
</dbReference>
<dbReference type="Pfam" id="PF05853">
    <property type="entry name" value="BKACE"/>
    <property type="match status" value="1"/>
</dbReference>
<dbReference type="InterPro" id="IPR013785">
    <property type="entry name" value="Aldolase_TIM"/>
</dbReference>
<dbReference type="Proteomes" id="UP000199628">
    <property type="component" value="Unassembled WGS sequence"/>
</dbReference>
<evidence type="ECO:0000256" key="2">
    <source>
        <dbReference type="ARBA" id="ARBA00022679"/>
    </source>
</evidence>
<name>A0A1G6QCX8_9RHOB</name>
<dbReference type="EMBL" id="FMZV01000004">
    <property type="protein sequence ID" value="SDC90340.1"/>
    <property type="molecule type" value="Genomic_DNA"/>
</dbReference>
<sequence>MTVPMIMVAPNGARRGKADHARLPLTLDETIGEALACYNAGAASLHLHVRDDAGRHSLDTGRYREALTELARVAPGMAVQITTEAAGLYSPAQQFDCLHRLRPDWASVALREIARDPLIAARLYARAADQGTRIQHIVYDRADLEILLRGRADGSIPLHQDEVICVLGAYDPPRAGAPGDLEALRPRIAGLRLAVCAFGPAEQDCLLSAARHGAEILRVGFENNLLSPDGSLWPNNAAAVASLRCHLERQAA</sequence>
<evidence type="ECO:0000256" key="3">
    <source>
        <dbReference type="ARBA" id="ARBA00022723"/>
    </source>
</evidence>
<evidence type="ECO:0000256" key="1">
    <source>
        <dbReference type="ARBA" id="ARBA00001947"/>
    </source>
</evidence>
<keyword evidence="6" id="KW-1185">Reference proteome</keyword>
<dbReference type="InterPro" id="IPR008567">
    <property type="entry name" value="BKACE"/>
</dbReference>
<dbReference type="Gene3D" id="3.20.20.70">
    <property type="entry name" value="Aldolase class I"/>
    <property type="match status" value="1"/>
</dbReference>
<dbReference type="OrthoDB" id="9805277at2"/>
<keyword evidence="3" id="KW-0479">Metal-binding</keyword>
<evidence type="ECO:0000256" key="4">
    <source>
        <dbReference type="ARBA" id="ARBA00022833"/>
    </source>
</evidence>
<keyword evidence="4" id="KW-0862">Zinc</keyword>
<dbReference type="RefSeq" id="WP_093029259.1">
    <property type="nucleotide sequence ID" value="NZ_FMZV01000004.1"/>
</dbReference>
<reference evidence="6" key="1">
    <citation type="submission" date="2016-10" db="EMBL/GenBank/DDBJ databases">
        <authorList>
            <person name="Varghese N."/>
            <person name="Submissions S."/>
        </authorList>
    </citation>
    <scope>NUCLEOTIDE SEQUENCE [LARGE SCALE GENOMIC DNA]</scope>
    <source>
        <strain evidence="6">CGMCC 1.9108</strain>
    </source>
</reference>
<proteinExistence type="predicted"/>
<organism evidence="5 6">
    <name type="scientific">Ruegeria marina</name>
    <dbReference type="NCBI Taxonomy" id="639004"/>
    <lineage>
        <taxon>Bacteria</taxon>
        <taxon>Pseudomonadati</taxon>
        <taxon>Pseudomonadota</taxon>
        <taxon>Alphaproteobacteria</taxon>
        <taxon>Rhodobacterales</taxon>
        <taxon>Roseobacteraceae</taxon>
        <taxon>Ruegeria</taxon>
    </lineage>
</organism>
<protein>
    <submittedName>
        <fullName evidence="5">Uncharacterized conserved protein, DUF849 family</fullName>
    </submittedName>
</protein>
<evidence type="ECO:0000313" key="6">
    <source>
        <dbReference type="Proteomes" id="UP000199628"/>
    </source>
</evidence>
<dbReference type="STRING" id="639004.SAMN04488239_10492"/>